<gene>
    <name evidence="1" type="ORF">LOK49_LG05G00171</name>
</gene>
<proteinExistence type="predicted"/>
<keyword evidence="2" id="KW-1185">Reference proteome</keyword>
<dbReference type="EMBL" id="CM045761">
    <property type="protein sequence ID" value="KAI8016757.1"/>
    <property type="molecule type" value="Genomic_DNA"/>
</dbReference>
<organism evidence="1 2">
    <name type="scientific">Camellia lanceoleosa</name>
    <dbReference type="NCBI Taxonomy" id="1840588"/>
    <lineage>
        <taxon>Eukaryota</taxon>
        <taxon>Viridiplantae</taxon>
        <taxon>Streptophyta</taxon>
        <taxon>Embryophyta</taxon>
        <taxon>Tracheophyta</taxon>
        <taxon>Spermatophyta</taxon>
        <taxon>Magnoliopsida</taxon>
        <taxon>eudicotyledons</taxon>
        <taxon>Gunneridae</taxon>
        <taxon>Pentapetalae</taxon>
        <taxon>asterids</taxon>
        <taxon>Ericales</taxon>
        <taxon>Theaceae</taxon>
        <taxon>Camellia</taxon>
    </lineage>
</organism>
<name>A0ACC0HT20_9ERIC</name>
<comment type="caution">
    <text evidence="1">The sequence shown here is derived from an EMBL/GenBank/DDBJ whole genome shotgun (WGS) entry which is preliminary data.</text>
</comment>
<evidence type="ECO:0000313" key="1">
    <source>
        <dbReference type="EMBL" id="KAI8016757.1"/>
    </source>
</evidence>
<evidence type="ECO:0000313" key="2">
    <source>
        <dbReference type="Proteomes" id="UP001060215"/>
    </source>
</evidence>
<accession>A0ACC0HT20</accession>
<sequence length="404" mass="47323">MARTQQKVAKTRGIKCSIHSMICVFIAVLVLGIVYMIGESKKLLDDRRENRNRGRSLSQCNLFSGKWVYDNKSYPLYREQHCLYQFDGVACEKDGRKDLNYQHWRWQPHDCDLPRFNAIAMLERLRGKRLVFVGDSITRNQWASMVCLLESFIPPALKSVNSSGSLAIFKVTEYNASIEHYWSPFLVESSSDHPMNHHISSKQIVRVQESENHARHWTDADILVFNSYIWWRKPKLKALWGSFDGVYKEVDMPRGYEMALKTWLDGLDIHVNRTRTKLYFVSNSPTHERGEKWGRSSGDNCYNEKEPILEEGYEGSESDPEMMQKVEAAINELSRRGLKVQLLNITRLSEYRKDGHTSIYRKQWRRVTRQQLANPSSYADCVNWCNPGVPDVWNELLYAYMFYF</sequence>
<dbReference type="Proteomes" id="UP001060215">
    <property type="component" value="Chromosome 4"/>
</dbReference>
<protein>
    <submittedName>
        <fullName evidence="1">Protein trichome birefringence-like 34</fullName>
    </submittedName>
</protein>
<reference evidence="1 2" key="1">
    <citation type="journal article" date="2022" name="Plant J.">
        <title>Chromosome-level genome of Camellia lanceoleosa provides a valuable resource for understanding genome evolution and self-incompatibility.</title>
        <authorList>
            <person name="Gong W."/>
            <person name="Xiao S."/>
            <person name="Wang L."/>
            <person name="Liao Z."/>
            <person name="Chang Y."/>
            <person name="Mo W."/>
            <person name="Hu G."/>
            <person name="Li W."/>
            <person name="Zhao G."/>
            <person name="Zhu H."/>
            <person name="Hu X."/>
            <person name="Ji K."/>
            <person name="Xiang X."/>
            <person name="Song Q."/>
            <person name="Yuan D."/>
            <person name="Jin S."/>
            <person name="Zhang L."/>
        </authorList>
    </citation>
    <scope>NUCLEOTIDE SEQUENCE [LARGE SCALE GENOMIC DNA]</scope>
    <source>
        <strain evidence="1">SQ_2022a</strain>
    </source>
</reference>